<dbReference type="PROSITE" id="PS50014">
    <property type="entry name" value="BROMODOMAIN_2"/>
    <property type="match status" value="1"/>
</dbReference>
<dbReference type="Gene3D" id="1.20.920.10">
    <property type="entry name" value="Bromodomain-like"/>
    <property type="match status" value="1"/>
</dbReference>
<evidence type="ECO:0000256" key="2">
    <source>
        <dbReference type="PROSITE-ProRule" id="PRU00035"/>
    </source>
</evidence>
<keyword evidence="4" id="KW-0812">Transmembrane</keyword>
<dbReference type="InterPro" id="IPR036427">
    <property type="entry name" value="Bromodomain-like_sf"/>
</dbReference>
<feature type="domain" description="Bromo" evidence="5">
    <location>
        <begin position="389"/>
        <end position="459"/>
    </location>
</feature>
<proteinExistence type="predicted"/>
<evidence type="ECO:0000256" key="4">
    <source>
        <dbReference type="SAM" id="Phobius"/>
    </source>
</evidence>
<dbReference type="InterPro" id="IPR001487">
    <property type="entry name" value="Bromodomain"/>
</dbReference>
<dbReference type="Pfam" id="PF00439">
    <property type="entry name" value="Bromodomain"/>
    <property type="match status" value="1"/>
</dbReference>
<evidence type="ECO:0000256" key="3">
    <source>
        <dbReference type="SAM" id="MobiDB-lite"/>
    </source>
</evidence>
<feature type="transmembrane region" description="Helical" evidence="4">
    <location>
        <begin position="468"/>
        <end position="488"/>
    </location>
</feature>
<feature type="region of interest" description="Disordered" evidence="3">
    <location>
        <begin position="241"/>
        <end position="262"/>
    </location>
</feature>
<dbReference type="AlphaFoldDB" id="A0A914Z214"/>
<dbReference type="WBParaSite" id="PSU_v2.g6134.t1">
    <property type="protein sequence ID" value="PSU_v2.g6134.t1"/>
    <property type="gene ID" value="PSU_v2.g6134"/>
</dbReference>
<protein>
    <submittedName>
        <fullName evidence="7">Bromo domain-containing protein</fullName>
    </submittedName>
</protein>
<evidence type="ECO:0000256" key="1">
    <source>
        <dbReference type="ARBA" id="ARBA00023117"/>
    </source>
</evidence>
<reference evidence="7" key="1">
    <citation type="submission" date="2022-11" db="UniProtKB">
        <authorList>
            <consortium name="WormBaseParasite"/>
        </authorList>
    </citation>
    <scope>IDENTIFICATION</scope>
</reference>
<evidence type="ECO:0000313" key="6">
    <source>
        <dbReference type="Proteomes" id="UP000887577"/>
    </source>
</evidence>
<keyword evidence="4" id="KW-1133">Transmembrane helix</keyword>
<name>A0A914Z214_9BILA</name>
<feature type="compositionally biased region" description="Low complexity" evidence="3">
    <location>
        <begin position="242"/>
        <end position="253"/>
    </location>
</feature>
<evidence type="ECO:0000313" key="7">
    <source>
        <dbReference type="WBParaSite" id="PSU_v2.g6134.t1"/>
    </source>
</evidence>
<evidence type="ECO:0000259" key="5">
    <source>
        <dbReference type="PROSITE" id="PS50014"/>
    </source>
</evidence>
<keyword evidence="4" id="KW-0472">Membrane</keyword>
<dbReference type="GO" id="GO:0035267">
    <property type="term" value="C:NuA4 histone acetyltransferase complex"/>
    <property type="evidence" value="ECO:0007669"/>
    <property type="project" value="TreeGrafter"/>
</dbReference>
<accession>A0A914Z214</accession>
<keyword evidence="6" id="KW-1185">Reference proteome</keyword>
<dbReference type="Proteomes" id="UP000887577">
    <property type="component" value="Unplaced"/>
</dbReference>
<dbReference type="SUPFAM" id="SSF47370">
    <property type="entry name" value="Bromodomain"/>
    <property type="match status" value="1"/>
</dbReference>
<dbReference type="CDD" id="cd04369">
    <property type="entry name" value="Bromodomain"/>
    <property type="match status" value="1"/>
</dbReference>
<keyword evidence="1 2" id="KW-0103">Bromodomain</keyword>
<organism evidence="6 7">
    <name type="scientific">Panagrolaimus superbus</name>
    <dbReference type="NCBI Taxonomy" id="310955"/>
    <lineage>
        <taxon>Eukaryota</taxon>
        <taxon>Metazoa</taxon>
        <taxon>Ecdysozoa</taxon>
        <taxon>Nematoda</taxon>
        <taxon>Chromadorea</taxon>
        <taxon>Rhabditida</taxon>
        <taxon>Tylenchina</taxon>
        <taxon>Panagrolaimomorpha</taxon>
        <taxon>Panagrolaimoidea</taxon>
        <taxon>Panagrolaimidae</taxon>
        <taxon>Panagrolaimus</taxon>
    </lineage>
</organism>
<dbReference type="PANTHER" id="PTHR15398">
    <property type="entry name" value="BROMODOMAIN-CONTAINING PROTEIN 8"/>
    <property type="match status" value="1"/>
</dbReference>
<sequence>MENAICQEVADNDIQWKFQEILQLLRSFKEHGLNFQQISTKMKGNAESNKRSKNFYTPEVCESAFKKILSISKEKPFFVDLFKTMEYSEEAHGVKLLEQYEDYHTKVTEFVDKTLLNDKFKNMLVAMENGQLSPENTEKMVKFCQSFPSMVRGIDEYDKIMEKKSIFEALMPERDEITKFDELKLSLNAKCEELQKQKEIEKDIEDAVSVSPGTPKGIPPRLGSVEPIAPAEEVKLRKRRASVATKKTTASKKSLTHRESTPTTCDAETQTYICLLVKFDGPQLPPMIDNSKKAVNTKSNQKTRNVMTQTGKIYFNFNNDFETFKWYDFGNVPSEMAVELANSCLRSDHDFESDKPIKVNMYFDDSNKFDDPYLVKLKKHPLYKVLVDIQEADSGGFFKYPVKIEVPDYPSWIKNPMDLLTIEDLMIEGKIKDINDLEIYCHLITTNAVVFAGIPAEAEEFAEKLINIFHFCFNIFAKIFVLASIIIFL</sequence>
<dbReference type="PANTHER" id="PTHR15398:SF4">
    <property type="entry name" value="BROMODOMAIN-CONTAINING PROTEIN 8 ISOFORM X1"/>
    <property type="match status" value="1"/>
</dbReference>